<evidence type="ECO:0000256" key="1">
    <source>
        <dbReference type="ARBA" id="ARBA00023125"/>
    </source>
</evidence>
<dbReference type="Pfam" id="PF00486">
    <property type="entry name" value="Trans_reg_C"/>
    <property type="match status" value="1"/>
</dbReference>
<dbReference type="EMBL" id="CP001854">
    <property type="protein sequence ID" value="ADB51781.1"/>
    <property type="molecule type" value="Genomic_DNA"/>
</dbReference>
<dbReference type="KEGG" id="cwo:Cwoe_3363"/>
<protein>
    <submittedName>
        <fullName evidence="6">Two component transcriptional regulator, winged helix family</fullName>
    </submittedName>
</protein>
<feature type="modified residue" description="4-aspartylphosphate" evidence="2">
    <location>
        <position position="51"/>
    </location>
</feature>
<evidence type="ECO:0000256" key="2">
    <source>
        <dbReference type="PROSITE-ProRule" id="PRU00169"/>
    </source>
</evidence>
<dbReference type="InterPro" id="IPR011006">
    <property type="entry name" value="CheY-like_superfamily"/>
</dbReference>
<dbReference type="PROSITE" id="PS50110">
    <property type="entry name" value="RESPONSE_REGULATORY"/>
    <property type="match status" value="1"/>
</dbReference>
<dbReference type="Pfam" id="PF00072">
    <property type="entry name" value="Response_reg"/>
    <property type="match status" value="1"/>
</dbReference>
<dbReference type="GO" id="GO:0032993">
    <property type="term" value="C:protein-DNA complex"/>
    <property type="evidence" value="ECO:0007669"/>
    <property type="project" value="TreeGrafter"/>
</dbReference>
<evidence type="ECO:0000259" key="5">
    <source>
        <dbReference type="PROSITE" id="PS51755"/>
    </source>
</evidence>
<evidence type="ECO:0000313" key="6">
    <source>
        <dbReference type="EMBL" id="ADB51781.1"/>
    </source>
</evidence>
<reference evidence="6 7" key="1">
    <citation type="journal article" date="2010" name="Stand. Genomic Sci.">
        <title>Complete genome sequence of Conexibacter woesei type strain (ID131577).</title>
        <authorList>
            <person name="Pukall R."/>
            <person name="Lapidus A."/>
            <person name="Glavina Del Rio T."/>
            <person name="Copeland A."/>
            <person name="Tice H."/>
            <person name="Cheng J.-F."/>
            <person name="Lucas S."/>
            <person name="Chen F."/>
            <person name="Nolan M."/>
            <person name="Bruce D."/>
            <person name="Goodwin L."/>
            <person name="Pitluck S."/>
            <person name="Mavromatis K."/>
            <person name="Ivanova N."/>
            <person name="Ovchinnikova G."/>
            <person name="Pati A."/>
            <person name="Chen A."/>
            <person name="Palaniappan K."/>
            <person name="Land M."/>
            <person name="Hauser L."/>
            <person name="Chang Y.-J."/>
            <person name="Jeffries C.D."/>
            <person name="Chain P."/>
            <person name="Meincke L."/>
            <person name="Sims D."/>
            <person name="Brettin T."/>
            <person name="Detter J.C."/>
            <person name="Rohde M."/>
            <person name="Goeker M."/>
            <person name="Bristow J."/>
            <person name="Eisen J.A."/>
            <person name="Markowitz V."/>
            <person name="Kyrpides N.C."/>
            <person name="Klenk H.-P."/>
            <person name="Hugenholtz P."/>
        </authorList>
    </citation>
    <scope>NUCLEOTIDE SEQUENCE [LARGE SCALE GENOMIC DNA]</scope>
    <source>
        <strain evidence="7">DSM 14684 / CIP 108061 / JCM 11494 / NBRC 100937 / ID131577</strain>
    </source>
</reference>
<dbReference type="Gene3D" id="3.40.50.2300">
    <property type="match status" value="1"/>
</dbReference>
<dbReference type="Proteomes" id="UP000008229">
    <property type="component" value="Chromosome"/>
</dbReference>
<evidence type="ECO:0000313" key="7">
    <source>
        <dbReference type="Proteomes" id="UP000008229"/>
    </source>
</evidence>
<dbReference type="RefSeq" id="WP_012934832.1">
    <property type="nucleotide sequence ID" value="NC_013739.1"/>
</dbReference>
<dbReference type="PANTHER" id="PTHR48111:SF36">
    <property type="entry name" value="TRANSCRIPTIONAL REGULATORY PROTEIN CUTR"/>
    <property type="match status" value="1"/>
</dbReference>
<name>D3FF64_CONWI</name>
<dbReference type="OrthoDB" id="9802426at2"/>
<dbReference type="SMART" id="SM00862">
    <property type="entry name" value="Trans_reg_C"/>
    <property type="match status" value="1"/>
</dbReference>
<dbReference type="HOGENOM" id="CLU_000445_30_1_11"/>
<dbReference type="InterPro" id="IPR036388">
    <property type="entry name" value="WH-like_DNA-bd_sf"/>
</dbReference>
<keyword evidence="7" id="KW-1185">Reference proteome</keyword>
<dbReference type="Gene3D" id="6.10.250.690">
    <property type="match status" value="1"/>
</dbReference>
<proteinExistence type="predicted"/>
<dbReference type="PANTHER" id="PTHR48111">
    <property type="entry name" value="REGULATOR OF RPOS"/>
    <property type="match status" value="1"/>
</dbReference>
<dbReference type="InterPro" id="IPR039420">
    <property type="entry name" value="WalR-like"/>
</dbReference>
<keyword evidence="1 3" id="KW-0238">DNA-binding</keyword>
<dbReference type="GO" id="GO:0006355">
    <property type="term" value="P:regulation of DNA-templated transcription"/>
    <property type="evidence" value="ECO:0007669"/>
    <property type="project" value="InterPro"/>
</dbReference>
<feature type="domain" description="OmpR/PhoB-type" evidence="5">
    <location>
        <begin position="124"/>
        <end position="218"/>
    </location>
</feature>
<reference evidence="7" key="2">
    <citation type="submission" date="2010-01" db="EMBL/GenBank/DDBJ databases">
        <title>The complete genome of Conexibacter woesei DSM 14684.</title>
        <authorList>
            <consortium name="US DOE Joint Genome Institute (JGI-PGF)"/>
            <person name="Lucas S."/>
            <person name="Copeland A."/>
            <person name="Lapidus A."/>
            <person name="Glavina del Rio T."/>
            <person name="Dalin E."/>
            <person name="Tice H."/>
            <person name="Bruce D."/>
            <person name="Goodwin L."/>
            <person name="Pitluck S."/>
            <person name="Kyrpides N."/>
            <person name="Mavromatis K."/>
            <person name="Ivanova N."/>
            <person name="Mikhailova N."/>
            <person name="Chertkov O."/>
            <person name="Brettin T."/>
            <person name="Detter J.C."/>
            <person name="Han C."/>
            <person name="Larimer F."/>
            <person name="Land M."/>
            <person name="Hauser L."/>
            <person name="Markowitz V."/>
            <person name="Cheng J.-F."/>
            <person name="Hugenholtz P."/>
            <person name="Woyke T."/>
            <person name="Wu D."/>
            <person name="Pukall R."/>
            <person name="Steenblock K."/>
            <person name="Schneider S."/>
            <person name="Klenk H.-P."/>
            <person name="Eisen J.A."/>
        </authorList>
    </citation>
    <scope>NUCLEOTIDE SEQUENCE [LARGE SCALE GENOMIC DNA]</scope>
    <source>
        <strain evidence="7">DSM 14684 / CIP 108061 / JCM 11494 / NBRC 100937 / ID131577</strain>
    </source>
</reference>
<accession>D3FF64</accession>
<sequence precursor="true">MRLLIVEDEERLGPLLARGLRREGCAVDLTQDGTTGLAFARIHTYDLVVLDRDLPGLHGDVLCSELQQLDPIPRILMLTASGTVDDRVEGLGLGADDYLAKPFAFRELIARIRALTRRPLQVTPTLLVRGDLTLDQARRTVTRGGRVVQLRPRELAVLEELLRADGAPLSAEQLLARAWDANADPFSNPVRQTVQRLRKALGEPSPIQTIPGVGYVVP</sequence>
<dbReference type="InterPro" id="IPR001867">
    <property type="entry name" value="OmpR/PhoB-type_DNA-bd"/>
</dbReference>
<evidence type="ECO:0000256" key="3">
    <source>
        <dbReference type="PROSITE-ProRule" id="PRU01091"/>
    </source>
</evidence>
<evidence type="ECO:0000259" key="4">
    <source>
        <dbReference type="PROSITE" id="PS50110"/>
    </source>
</evidence>
<gene>
    <name evidence="6" type="ordered locus">Cwoe_3363</name>
</gene>
<keyword evidence="2" id="KW-0597">Phosphoprotein</keyword>
<dbReference type="GO" id="GO:0005829">
    <property type="term" value="C:cytosol"/>
    <property type="evidence" value="ECO:0007669"/>
    <property type="project" value="TreeGrafter"/>
</dbReference>
<dbReference type="Gene3D" id="1.10.10.10">
    <property type="entry name" value="Winged helix-like DNA-binding domain superfamily/Winged helix DNA-binding domain"/>
    <property type="match status" value="1"/>
</dbReference>
<dbReference type="STRING" id="469383.Cwoe_3363"/>
<dbReference type="GO" id="GO:0000976">
    <property type="term" value="F:transcription cis-regulatory region binding"/>
    <property type="evidence" value="ECO:0007669"/>
    <property type="project" value="TreeGrafter"/>
</dbReference>
<dbReference type="PROSITE" id="PS51755">
    <property type="entry name" value="OMPR_PHOB"/>
    <property type="match status" value="1"/>
</dbReference>
<dbReference type="SUPFAM" id="SSF52172">
    <property type="entry name" value="CheY-like"/>
    <property type="match status" value="1"/>
</dbReference>
<feature type="domain" description="Response regulatory" evidence="4">
    <location>
        <begin position="2"/>
        <end position="116"/>
    </location>
</feature>
<dbReference type="eggNOG" id="COG0745">
    <property type="taxonomic scope" value="Bacteria"/>
</dbReference>
<dbReference type="CDD" id="cd00383">
    <property type="entry name" value="trans_reg_C"/>
    <property type="match status" value="1"/>
</dbReference>
<dbReference type="GO" id="GO:0000156">
    <property type="term" value="F:phosphorelay response regulator activity"/>
    <property type="evidence" value="ECO:0007669"/>
    <property type="project" value="TreeGrafter"/>
</dbReference>
<organism evidence="6 7">
    <name type="scientific">Conexibacter woesei (strain DSM 14684 / CCUG 47730 / CIP 108061 / JCM 11494 / NBRC 100937 / ID131577)</name>
    <dbReference type="NCBI Taxonomy" id="469383"/>
    <lineage>
        <taxon>Bacteria</taxon>
        <taxon>Bacillati</taxon>
        <taxon>Actinomycetota</taxon>
        <taxon>Thermoleophilia</taxon>
        <taxon>Solirubrobacterales</taxon>
        <taxon>Conexibacteraceae</taxon>
        <taxon>Conexibacter</taxon>
    </lineage>
</organism>
<feature type="DNA-binding region" description="OmpR/PhoB-type" evidence="3">
    <location>
        <begin position="124"/>
        <end position="218"/>
    </location>
</feature>
<dbReference type="SMART" id="SM00448">
    <property type="entry name" value="REC"/>
    <property type="match status" value="1"/>
</dbReference>
<dbReference type="InterPro" id="IPR001789">
    <property type="entry name" value="Sig_transdc_resp-reg_receiver"/>
</dbReference>
<dbReference type="AlphaFoldDB" id="D3FF64"/>